<protein>
    <submittedName>
        <fullName evidence="2">CGGC domain-containing protein</fullName>
    </submittedName>
</protein>
<sequence length="84" mass="10046">MGIAIKLEHLSKKLRVKNNIDKDKVIIHLSSCMKKDNNHYDRCSHLDYIKNILFKKGYENIIERSFLAKSVERKKDKDIYKFYA</sequence>
<name>A0ABS6F1A8_9CLOT</name>
<dbReference type="Proteomes" id="UP000736583">
    <property type="component" value="Unassembled WGS sequence"/>
</dbReference>
<comment type="caution">
    <text evidence="2">The sequence shown here is derived from an EMBL/GenBank/DDBJ whole genome shotgun (WGS) entry which is preliminary data.</text>
</comment>
<accession>A0ABS6F1A8</accession>
<dbReference type="EMBL" id="JAHLQL010000003">
    <property type="protein sequence ID" value="MBU5592291.1"/>
    <property type="molecule type" value="Genomic_DNA"/>
</dbReference>
<evidence type="ECO:0000313" key="3">
    <source>
        <dbReference type="Proteomes" id="UP000736583"/>
    </source>
</evidence>
<dbReference type="RefSeq" id="WP_216457107.1">
    <property type="nucleotide sequence ID" value="NZ_JAHLQL010000003.1"/>
</dbReference>
<dbReference type="Pfam" id="PF08821">
    <property type="entry name" value="CGGC"/>
    <property type="match status" value="1"/>
</dbReference>
<feature type="domain" description="CGGC" evidence="1">
    <location>
        <begin position="15"/>
        <end position="61"/>
    </location>
</feature>
<reference evidence="2 3" key="1">
    <citation type="submission" date="2021-06" db="EMBL/GenBank/DDBJ databases">
        <authorList>
            <person name="Sun Q."/>
            <person name="Li D."/>
        </authorList>
    </citation>
    <scope>NUCLEOTIDE SEQUENCE [LARGE SCALE GENOMIC DNA]</scope>
    <source>
        <strain evidence="2 3">MSJ-4</strain>
    </source>
</reference>
<organism evidence="2 3">
    <name type="scientific">Clostridium simiarum</name>
    <dbReference type="NCBI Taxonomy" id="2841506"/>
    <lineage>
        <taxon>Bacteria</taxon>
        <taxon>Bacillati</taxon>
        <taxon>Bacillota</taxon>
        <taxon>Clostridia</taxon>
        <taxon>Eubacteriales</taxon>
        <taxon>Clostridiaceae</taxon>
        <taxon>Clostridium</taxon>
    </lineage>
</organism>
<evidence type="ECO:0000313" key="2">
    <source>
        <dbReference type="EMBL" id="MBU5592291.1"/>
    </source>
</evidence>
<proteinExistence type="predicted"/>
<dbReference type="InterPro" id="IPR014925">
    <property type="entry name" value="CGGC_dom"/>
</dbReference>
<gene>
    <name evidence="2" type="ORF">KQI89_11005</name>
</gene>
<keyword evidence="3" id="KW-1185">Reference proteome</keyword>
<evidence type="ECO:0000259" key="1">
    <source>
        <dbReference type="Pfam" id="PF08821"/>
    </source>
</evidence>